<dbReference type="Proteomes" id="UP000008827">
    <property type="component" value="Chromosome 8"/>
</dbReference>
<dbReference type="InterPro" id="IPR002110">
    <property type="entry name" value="Ankyrin_rpt"/>
</dbReference>
<feature type="domain" description="PGG" evidence="11">
    <location>
        <begin position="464"/>
        <end position="572"/>
    </location>
</feature>
<dbReference type="PANTHER" id="PTHR24186">
    <property type="entry name" value="PROTEIN PHOSPHATASE 1 REGULATORY SUBUNIT"/>
    <property type="match status" value="1"/>
</dbReference>
<protein>
    <recommendedName>
        <fullName evidence="11">PGG domain-containing protein</fullName>
    </recommendedName>
</protein>
<dbReference type="PaxDb" id="3847-GLYMA08G08450.2"/>
<feature type="transmembrane region" description="Helical" evidence="10">
    <location>
        <begin position="512"/>
        <end position="533"/>
    </location>
</feature>
<dbReference type="STRING" id="3847.A0A0R0INU3"/>
<reference evidence="13" key="2">
    <citation type="submission" date="2018-02" db="UniProtKB">
        <authorList>
            <consortium name="EnsemblPlants"/>
        </authorList>
    </citation>
    <scope>IDENTIFICATION</scope>
    <source>
        <strain evidence="13">Williams 82</strain>
    </source>
</reference>
<keyword evidence="7 10" id="KW-0472">Membrane</keyword>
<feature type="compositionally biased region" description="Basic and acidic residues" evidence="9">
    <location>
        <begin position="444"/>
        <end position="459"/>
    </location>
</feature>
<dbReference type="Gene3D" id="1.25.40.20">
    <property type="entry name" value="Ankyrin repeat-containing domain"/>
    <property type="match status" value="1"/>
</dbReference>
<dbReference type="EnsemblPlants" id="KRH42265">
    <property type="protein sequence ID" value="KRH42265"/>
    <property type="gene ID" value="GLYMA_08G079800"/>
</dbReference>
<feature type="repeat" description="ANK" evidence="8">
    <location>
        <begin position="163"/>
        <end position="195"/>
    </location>
</feature>
<evidence type="ECO:0000256" key="7">
    <source>
        <dbReference type="ARBA" id="ARBA00023136"/>
    </source>
</evidence>
<evidence type="ECO:0000256" key="5">
    <source>
        <dbReference type="ARBA" id="ARBA00022989"/>
    </source>
</evidence>
<evidence type="ECO:0000256" key="4">
    <source>
        <dbReference type="ARBA" id="ARBA00022737"/>
    </source>
</evidence>
<dbReference type="RefSeq" id="XP_006586354.1">
    <property type="nucleotide sequence ID" value="XM_006586291.1"/>
</dbReference>
<evidence type="ECO:0000256" key="1">
    <source>
        <dbReference type="ARBA" id="ARBA00004141"/>
    </source>
</evidence>
<keyword evidence="3 10" id="KW-0812">Transmembrane</keyword>
<evidence type="ECO:0000256" key="6">
    <source>
        <dbReference type="ARBA" id="ARBA00023043"/>
    </source>
</evidence>
<dbReference type="PROSITE" id="PS50088">
    <property type="entry name" value="ANK_REPEAT"/>
    <property type="match status" value="3"/>
</dbReference>
<evidence type="ECO:0000259" key="11">
    <source>
        <dbReference type="Pfam" id="PF13962"/>
    </source>
</evidence>
<feature type="region of interest" description="Disordered" evidence="9">
    <location>
        <begin position="438"/>
        <end position="459"/>
    </location>
</feature>
<evidence type="ECO:0000256" key="2">
    <source>
        <dbReference type="ARBA" id="ARBA00004413"/>
    </source>
</evidence>
<keyword evidence="5 10" id="KW-1133">Transmembrane helix</keyword>
<dbReference type="Pfam" id="PF13962">
    <property type="entry name" value="PGG"/>
    <property type="match status" value="1"/>
</dbReference>
<dbReference type="PANTHER" id="PTHR24186:SF36">
    <property type="entry name" value="SERINE_THREONINE-PROTEIN PHOSPHATASE 6 REGULATORY ANKYRIN REPEAT SUBUNIT A-LIKE"/>
    <property type="match status" value="1"/>
</dbReference>
<dbReference type="Pfam" id="PF12796">
    <property type="entry name" value="Ank_2"/>
    <property type="match status" value="2"/>
</dbReference>
<evidence type="ECO:0000256" key="3">
    <source>
        <dbReference type="ARBA" id="ARBA00022692"/>
    </source>
</evidence>
<dbReference type="Gramene" id="KRH42265">
    <property type="protein sequence ID" value="KRH42265"/>
    <property type="gene ID" value="GLYMA_08G079800"/>
</dbReference>
<evidence type="ECO:0000313" key="12">
    <source>
        <dbReference type="EMBL" id="KRH42265.1"/>
    </source>
</evidence>
<evidence type="ECO:0000256" key="9">
    <source>
        <dbReference type="SAM" id="MobiDB-lite"/>
    </source>
</evidence>
<dbReference type="KEGG" id="gmx:102664786"/>
<dbReference type="EMBL" id="CM000841">
    <property type="protein sequence ID" value="KRH42265.1"/>
    <property type="molecule type" value="Genomic_DNA"/>
</dbReference>
<evidence type="ECO:0000313" key="13">
    <source>
        <dbReference type="EnsemblPlants" id="KRH42265"/>
    </source>
</evidence>
<dbReference type="OrthoDB" id="643958at2759"/>
<evidence type="ECO:0000256" key="10">
    <source>
        <dbReference type="SAM" id="Phobius"/>
    </source>
</evidence>
<dbReference type="GO" id="GO:0005886">
    <property type="term" value="C:plasma membrane"/>
    <property type="evidence" value="ECO:0007669"/>
    <property type="project" value="UniProtKB-SubCell"/>
</dbReference>
<accession>A0A0R0INU3</accession>
<keyword evidence="4" id="KW-0677">Repeat</keyword>
<dbReference type="AlphaFoldDB" id="A0A0R0INU3"/>
<dbReference type="GeneID" id="102664786"/>
<evidence type="ECO:0000256" key="8">
    <source>
        <dbReference type="PROSITE-ProRule" id="PRU00023"/>
    </source>
</evidence>
<gene>
    <name evidence="13" type="primary">LOC102664786</name>
    <name evidence="12" type="ORF">GLYMA_08G079800</name>
</gene>
<feature type="transmembrane region" description="Helical" evidence="10">
    <location>
        <begin position="545"/>
        <end position="572"/>
    </location>
</feature>
<feature type="transmembrane region" description="Helical" evidence="10">
    <location>
        <begin position="578"/>
        <end position="598"/>
    </location>
</feature>
<dbReference type="SMR" id="A0A0R0INU3"/>
<feature type="repeat" description="ANK" evidence="8">
    <location>
        <begin position="114"/>
        <end position="137"/>
    </location>
</feature>
<comment type="subcellular location">
    <subcellularLocation>
        <location evidence="2">Cell membrane</location>
        <topology evidence="2">Peripheral membrane protein</topology>
        <orientation evidence="2">Cytoplasmic side</orientation>
    </subcellularLocation>
    <subcellularLocation>
        <location evidence="1">Membrane</location>
        <topology evidence="1">Multi-pass membrane protein</topology>
    </subcellularLocation>
</comment>
<keyword evidence="14" id="KW-1185">Reference proteome</keyword>
<feature type="transmembrane region" description="Helical" evidence="10">
    <location>
        <begin position="471"/>
        <end position="492"/>
    </location>
</feature>
<dbReference type="GO" id="GO:0016020">
    <property type="term" value="C:membrane"/>
    <property type="evidence" value="ECO:0000318"/>
    <property type="project" value="GO_Central"/>
</dbReference>
<keyword evidence="6 8" id="KW-0040">ANK repeat</keyword>
<dbReference type="PROSITE" id="PS50297">
    <property type="entry name" value="ANK_REP_REGION"/>
    <property type="match status" value="3"/>
</dbReference>
<name>A0A0R0INU3_SOYBN</name>
<dbReference type="SUPFAM" id="SSF48403">
    <property type="entry name" value="Ankyrin repeat"/>
    <property type="match status" value="2"/>
</dbReference>
<feature type="repeat" description="ANK" evidence="8">
    <location>
        <begin position="266"/>
        <end position="298"/>
    </location>
</feature>
<reference evidence="12 13" key="1">
    <citation type="journal article" date="2010" name="Nature">
        <title>Genome sequence of the palaeopolyploid soybean.</title>
        <authorList>
            <person name="Schmutz J."/>
            <person name="Cannon S.B."/>
            <person name="Schlueter J."/>
            <person name="Ma J."/>
            <person name="Mitros T."/>
            <person name="Nelson W."/>
            <person name="Hyten D.L."/>
            <person name="Song Q."/>
            <person name="Thelen J.J."/>
            <person name="Cheng J."/>
            <person name="Xu D."/>
            <person name="Hellsten U."/>
            <person name="May G.D."/>
            <person name="Yu Y."/>
            <person name="Sakurai T."/>
            <person name="Umezawa T."/>
            <person name="Bhattacharyya M.K."/>
            <person name="Sandhu D."/>
            <person name="Valliyodan B."/>
            <person name="Lindquist E."/>
            <person name="Peto M."/>
            <person name="Grant D."/>
            <person name="Shu S."/>
            <person name="Goodstein D."/>
            <person name="Barry K."/>
            <person name="Futrell-Griggs M."/>
            <person name="Abernathy B."/>
            <person name="Du J."/>
            <person name="Tian Z."/>
            <person name="Zhu L."/>
            <person name="Gill N."/>
            <person name="Joshi T."/>
            <person name="Libault M."/>
            <person name="Sethuraman A."/>
            <person name="Zhang X.-C."/>
            <person name="Shinozaki K."/>
            <person name="Nguyen H.T."/>
            <person name="Wing R.A."/>
            <person name="Cregan P."/>
            <person name="Specht J."/>
            <person name="Grimwood J."/>
            <person name="Rokhsar D."/>
            <person name="Stacey G."/>
            <person name="Shoemaker R.C."/>
            <person name="Jackson S.A."/>
        </authorList>
    </citation>
    <scope>NUCLEOTIDE SEQUENCE [LARGE SCALE GENOMIC DNA]</scope>
    <source>
        <strain evidence="13">cv. Williams 82</strain>
        <tissue evidence="12">Callus</tissue>
    </source>
</reference>
<proteinExistence type="predicted"/>
<evidence type="ECO:0000313" key="14">
    <source>
        <dbReference type="Proteomes" id="UP000008827"/>
    </source>
</evidence>
<dbReference type="OMA" id="ATECNIE"/>
<reference evidence="12" key="3">
    <citation type="submission" date="2018-07" db="EMBL/GenBank/DDBJ databases">
        <title>WGS assembly of Glycine max.</title>
        <authorList>
            <person name="Schmutz J."/>
            <person name="Cannon S."/>
            <person name="Schlueter J."/>
            <person name="Ma J."/>
            <person name="Mitros T."/>
            <person name="Nelson W."/>
            <person name="Hyten D."/>
            <person name="Song Q."/>
            <person name="Thelen J."/>
            <person name="Cheng J."/>
            <person name="Xu D."/>
            <person name="Hellsten U."/>
            <person name="May G."/>
            <person name="Yu Y."/>
            <person name="Sakurai T."/>
            <person name="Umezawa T."/>
            <person name="Bhattacharyya M."/>
            <person name="Sandhu D."/>
            <person name="Valliyodan B."/>
            <person name="Lindquist E."/>
            <person name="Peto M."/>
            <person name="Grant D."/>
            <person name="Shu S."/>
            <person name="Goodstein D."/>
            <person name="Barry K."/>
            <person name="Futrell-Griggs M."/>
            <person name="Abernathy B."/>
            <person name="Du J."/>
            <person name="Tian Z."/>
            <person name="Zhu L."/>
            <person name="Gill N."/>
            <person name="Joshi T."/>
            <person name="Libault M."/>
            <person name="Sethuraman A."/>
            <person name="Zhang X."/>
            <person name="Shinozaki K."/>
            <person name="Nguyen H."/>
            <person name="Wing R."/>
            <person name="Cregan P."/>
            <person name="Specht J."/>
            <person name="Grimwood J."/>
            <person name="Rokhsar D."/>
            <person name="Stacey G."/>
            <person name="Shoemaker R."/>
            <person name="Jackson S."/>
        </authorList>
    </citation>
    <scope>NUCLEOTIDE SEQUENCE</scope>
    <source>
        <tissue evidence="12">Callus</tissue>
    </source>
</reference>
<organism evidence="12">
    <name type="scientific">Glycine max</name>
    <name type="common">Soybean</name>
    <name type="synonym">Glycine hispida</name>
    <dbReference type="NCBI Taxonomy" id="3847"/>
    <lineage>
        <taxon>Eukaryota</taxon>
        <taxon>Viridiplantae</taxon>
        <taxon>Streptophyta</taxon>
        <taxon>Embryophyta</taxon>
        <taxon>Tracheophyta</taxon>
        <taxon>Spermatophyta</taxon>
        <taxon>Magnoliopsida</taxon>
        <taxon>eudicotyledons</taxon>
        <taxon>Gunneridae</taxon>
        <taxon>Pentapetalae</taxon>
        <taxon>rosids</taxon>
        <taxon>fabids</taxon>
        <taxon>Fabales</taxon>
        <taxon>Fabaceae</taxon>
        <taxon>Papilionoideae</taxon>
        <taxon>50 kb inversion clade</taxon>
        <taxon>NPAAA clade</taxon>
        <taxon>indigoferoid/millettioid clade</taxon>
        <taxon>Phaseoleae</taxon>
        <taxon>Glycine</taxon>
        <taxon>Glycine subgen. Soja</taxon>
    </lineage>
</organism>
<dbReference type="InterPro" id="IPR036770">
    <property type="entry name" value="Ankyrin_rpt-contain_sf"/>
</dbReference>
<dbReference type="SMART" id="SM00248">
    <property type="entry name" value="ANK"/>
    <property type="match status" value="7"/>
</dbReference>
<sequence>MEIQPAADLDEEDISAVSSRLLSLSSPSSFLLPYQTDDSNQNFTRIDRKLYVAAMKGDFQELSNEQNLESLLTPNKNTVLHIHLTSTTSQTVSEEFVTKILKECGCLVLLPNAKRETVLHIAARYGHSNIAKLLLEHVKAFPPSDIEKGIGAEKKFMRATNNEKDTALHEAVRYHHIEVVKTLLEMDPDYSYDANNADETPLYLASQRQNQQVVAEILNKMKSPAYGGPNNRTALHAAVINQDIVMARDLVKNKHVRKAVKHADKEGWIPLHYAVKTGNLGLTKLLLAQDGNTAYMQDNEGMTALHIAAYDGDWLIMNMIIEYYPDCSEIVDKKGLNVLHYAVNGGSGTTVDIIMENLSLSNLYSEKDFDGNTPIHHLTNSNLMCESFVFHRRVDKLAVNKEAQTALDVAYCKIEDSDQSDFSSISITEDQIRLLKSARSKQSQRLDQKSKNGQEKTQRVVLTKEAKETHLLVATLIATVSFAAGITVPGGTIQDGENKGSPVLVQSSFFKAFMVSNTISMVLAATAVSIYLFTPVTRNKRKENAFSKTALVFTLIALAAMIIAFITGTYVVLESSRVIAVAIFLIGLSSFMLAYYVVAFWHGYGKPLPPTCGIYLK</sequence>
<dbReference type="InterPro" id="IPR026961">
    <property type="entry name" value="PGG_dom"/>
</dbReference>